<accession>A0A1G2CFU7</accession>
<comment type="caution">
    <text evidence="1">The sequence shown here is derived from an EMBL/GenBank/DDBJ whole genome shotgun (WGS) entry which is preliminary data.</text>
</comment>
<evidence type="ECO:0000313" key="2">
    <source>
        <dbReference type="Proteomes" id="UP000178880"/>
    </source>
</evidence>
<sequence length="63" mass="7538">MPQRVLTRENEEQAKELARQIRNHIEDHFPRPYDPAMAAKFRAMREELEKMGFLLQYACAVDF</sequence>
<organism evidence="1 2">
    <name type="scientific">Candidatus Liptonbacteria bacterium RIFCSPLOWO2_01_FULL_52_25</name>
    <dbReference type="NCBI Taxonomy" id="1798650"/>
    <lineage>
        <taxon>Bacteria</taxon>
        <taxon>Candidatus Liptoniibacteriota</taxon>
    </lineage>
</organism>
<dbReference type="Proteomes" id="UP000178880">
    <property type="component" value="Unassembled WGS sequence"/>
</dbReference>
<evidence type="ECO:0000313" key="1">
    <source>
        <dbReference type="EMBL" id="OGZ00274.1"/>
    </source>
</evidence>
<reference evidence="1 2" key="1">
    <citation type="journal article" date="2016" name="Nat. Commun.">
        <title>Thousands of microbial genomes shed light on interconnected biogeochemical processes in an aquifer system.</title>
        <authorList>
            <person name="Anantharaman K."/>
            <person name="Brown C.T."/>
            <person name="Hug L.A."/>
            <person name="Sharon I."/>
            <person name="Castelle C.J."/>
            <person name="Probst A.J."/>
            <person name="Thomas B.C."/>
            <person name="Singh A."/>
            <person name="Wilkins M.J."/>
            <person name="Karaoz U."/>
            <person name="Brodie E.L."/>
            <person name="Williams K.H."/>
            <person name="Hubbard S.S."/>
            <person name="Banfield J.F."/>
        </authorList>
    </citation>
    <scope>NUCLEOTIDE SEQUENCE [LARGE SCALE GENOMIC DNA]</scope>
</reference>
<name>A0A1G2CFU7_9BACT</name>
<dbReference type="STRING" id="1798650.A2945_04580"/>
<gene>
    <name evidence="1" type="ORF">A2945_04580</name>
</gene>
<protein>
    <submittedName>
        <fullName evidence="1">Uncharacterized protein</fullName>
    </submittedName>
</protein>
<dbReference type="AlphaFoldDB" id="A0A1G2CFU7"/>
<proteinExistence type="predicted"/>
<dbReference type="EMBL" id="MHLA01000005">
    <property type="protein sequence ID" value="OGZ00274.1"/>
    <property type="molecule type" value="Genomic_DNA"/>
</dbReference>